<reference evidence="2" key="1">
    <citation type="journal article" date="2019" name="Int. J. Syst. Evol. Microbiol.">
        <title>The Global Catalogue of Microorganisms (GCM) 10K type strain sequencing project: providing services to taxonomists for standard genome sequencing and annotation.</title>
        <authorList>
            <consortium name="The Broad Institute Genomics Platform"/>
            <consortium name="The Broad Institute Genome Sequencing Center for Infectious Disease"/>
            <person name="Wu L."/>
            <person name="Ma J."/>
        </authorList>
    </citation>
    <scope>NUCLEOTIDE SEQUENCE [LARGE SCALE GENOMIC DNA]</scope>
    <source>
        <strain evidence="2">ZS-35-S2</strain>
    </source>
</reference>
<accession>A0ABW1KN80</accession>
<comment type="caution">
    <text evidence="1">The sequence shown here is derived from an EMBL/GenBank/DDBJ whole genome shotgun (WGS) entry which is preliminary data.</text>
</comment>
<dbReference type="RefSeq" id="WP_377432781.1">
    <property type="nucleotide sequence ID" value="NZ_JBHSPR010000069.1"/>
</dbReference>
<proteinExistence type="predicted"/>
<keyword evidence="2" id="KW-1185">Reference proteome</keyword>
<evidence type="ECO:0000313" key="2">
    <source>
        <dbReference type="Proteomes" id="UP001596203"/>
    </source>
</evidence>
<protein>
    <submittedName>
        <fullName evidence="1">Uncharacterized protein</fullName>
    </submittedName>
</protein>
<dbReference type="EMBL" id="JBHSPR010000069">
    <property type="protein sequence ID" value="MFC6022910.1"/>
    <property type="molecule type" value="Genomic_DNA"/>
</dbReference>
<evidence type="ECO:0000313" key="1">
    <source>
        <dbReference type="EMBL" id="MFC6022910.1"/>
    </source>
</evidence>
<gene>
    <name evidence="1" type="ORF">ACFP2T_43015</name>
</gene>
<dbReference type="Proteomes" id="UP001596203">
    <property type="component" value="Unassembled WGS sequence"/>
</dbReference>
<organism evidence="1 2">
    <name type="scientific">Plantactinospora solaniradicis</name>
    <dbReference type="NCBI Taxonomy" id="1723736"/>
    <lineage>
        <taxon>Bacteria</taxon>
        <taxon>Bacillati</taxon>
        <taxon>Actinomycetota</taxon>
        <taxon>Actinomycetes</taxon>
        <taxon>Micromonosporales</taxon>
        <taxon>Micromonosporaceae</taxon>
        <taxon>Plantactinospora</taxon>
    </lineage>
</organism>
<sequence length="72" mass="7858">MAWYRAHQDSQPATAARLRFQVAGARCPPEPFEEFSRVVAVETGRGPVGAEFGEQPVEDAGVAAERRLETVT</sequence>
<name>A0ABW1KN80_9ACTN</name>